<proteinExistence type="predicted"/>
<accession>A0A0R2HV76</accession>
<keyword evidence="1" id="KW-0175">Coiled coil</keyword>
<sequence length="83" mass="9720">MKVVLEEIENSIARLIPDDGQSPMYVLENELPKELQVGDVLELTYQRIDGKLIKSIQRLENEKEGRLKKMKEKRKALLNRTKK</sequence>
<evidence type="ECO:0000313" key="3">
    <source>
        <dbReference type="Proteomes" id="UP000051658"/>
    </source>
</evidence>
<evidence type="ECO:0000313" key="2">
    <source>
        <dbReference type="EMBL" id="KRN56334.1"/>
    </source>
</evidence>
<dbReference type="PATRIC" id="fig|1449336.4.peg.1478"/>
<dbReference type="Proteomes" id="UP000051658">
    <property type="component" value="Unassembled WGS sequence"/>
</dbReference>
<organism evidence="2 3">
    <name type="scientific">Carnobacterium divergens DSM 20623</name>
    <dbReference type="NCBI Taxonomy" id="1449336"/>
    <lineage>
        <taxon>Bacteria</taxon>
        <taxon>Bacillati</taxon>
        <taxon>Bacillota</taxon>
        <taxon>Bacilli</taxon>
        <taxon>Lactobacillales</taxon>
        <taxon>Carnobacteriaceae</taxon>
        <taxon>Carnobacterium</taxon>
    </lineage>
</organism>
<gene>
    <name evidence="2" type="ORF">IV74_GL001448</name>
</gene>
<dbReference type="eggNOG" id="ENOG502ZPQ8">
    <property type="taxonomic scope" value="Bacteria"/>
</dbReference>
<dbReference type="RefSeq" id="WP_034570372.1">
    <property type="nucleotide sequence ID" value="NZ_JQBS01000032.1"/>
</dbReference>
<evidence type="ECO:0000256" key="1">
    <source>
        <dbReference type="SAM" id="Coils"/>
    </source>
</evidence>
<feature type="coiled-coil region" evidence="1">
    <location>
        <begin position="53"/>
        <end position="80"/>
    </location>
</feature>
<dbReference type="AlphaFoldDB" id="A0A0R2HV76"/>
<reference evidence="2 3" key="1">
    <citation type="journal article" date="2015" name="Genome Announc.">
        <title>Expanding the biotechnology potential of lactobacilli through comparative genomics of 213 strains and associated genera.</title>
        <authorList>
            <person name="Sun Z."/>
            <person name="Harris H.M."/>
            <person name="McCann A."/>
            <person name="Guo C."/>
            <person name="Argimon S."/>
            <person name="Zhang W."/>
            <person name="Yang X."/>
            <person name="Jeffery I.B."/>
            <person name="Cooney J.C."/>
            <person name="Kagawa T.F."/>
            <person name="Liu W."/>
            <person name="Song Y."/>
            <person name="Salvetti E."/>
            <person name="Wrobel A."/>
            <person name="Rasinkangas P."/>
            <person name="Parkhill J."/>
            <person name="Rea M.C."/>
            <person name="O'Sullivan O."/>
            <person name="Ritari J."/>
            <person name="Douillard F.P."/>
            <person name="Paul Ross R."/>
            <person name="Yang R."/>
            <person name="Briner A.E."/>
            <person name="Felis G.E."/>
            <person name="de Vos W.M."/>
            <person name="Barrangou R."/>
            <person name="Klaenhammer T.R."/>
            <person name="Caufield P.W."/>
            <person name="Cui Y."/>
            <person name="Zhang H."/>
            <person name="O'Toole P.W."/>
        </authorList>
    </citation>
    <scope>NUCLEOTIDE SEQUENCE [LARGE SCALE GENOMIC DNA]</scope>
    <source>
        <strain evidence="2 3">DSM 20623</strain>
    </source>
</reference>
<keyword evidence="3" id="KW-1185">Reference proteome</keyword>
<evidence type="ECO:0008006" key="4">
    <source>
        <dbReference type="Google" id="ProtNLM"/>
    </source>
</evidence>
<dbReference type="GeneID" id="89588601"/>
<dbReference type="EMBL" id="JQBS01000032">
    <property type="protein sequence ID" value="KRN56334.1"/>
    <property type="molecule type" value="Genomic_DNA"/>
</dbReference>
<comment type="caution">
    <text evidence="2">The sequence shown here is derived from an EMBL/GenBank/DDBJ whole genome shotgun (WGS) entry which is preliminary data.</text>
</comment>
<name>A0A0R2HV76_CARDV</name>
<protein>
    <recommendedName>
        <fullName evidence="4">DUF3006 domain-containing protein</fullName>
    </recommendedName>
</protein>